<reference evidence="2" key="1">
    <citation type="submission" date="2021-04" db="EMBL/GenBank/DDBJ databases">
        <title>Genome sequence of Woronichinia naegeliana from Washington state freshwater lake bloom.</title>
        <authorList>
            <person name="Dreher T.W."/>
        </authorList>
    </citation>
    <scope>NUCLEOTIDE SEQUENCE</scope>
    <source>
        <strain evidence="2">WA131</strain>
    </source>
</reference>
<dbReference type="EMBL" id="CP073041">
    <property type="protein sequence ID" value="UXE59461.1"/>
    <property type="molecule type" value="Genomic_DNA"/>
</dbReference>
<dbReference type="InterPro" id="IPR004360">
    <property type="entry name" value="Glyas_Fos-R_dOase_dom"/>
</dbReference>
<evidence type="ECO:0000313" key="2">
    <source>
        <dbReference type="EMBL" id="UXE59461.1"/>
    </source>
</evidence>
<protein>
    <submittedName>
        <fullName evidence="2">VOC family protein</fullName>
    </submittedName>
</protein>
<gene>
    <name evidence="2" type="ORF">KA717_27110</name>
</gene>
<feature type="domain" description="Glyoxalase/fosfomycin resistance/dioxygenase" evidence="1">
    <location>
        <begin position="6"/>
        <end position="122"/>
    </location>
</feature>
<dbReference type="PANTHER" id="PTHR39434:SF1">
    <property type="entry name" value="VOC DOMAIN-CONTAINING PROTEIN"/>
    <property type="match status" value="1"/>
</dbReference>
<dbReference type="KEGG" id="wna:KA717_27110"/>
<proteinExistence type="predicted"/>
<organism evidence="2">
    <name type="scientific">Woronichinia naegeliana WA131</name>
    <dbReference type="NCBI Taxonomy" id="2824559"/>
    <lineage>
        <taxon>Bacteria</taxon>
        <taxon>Bacillati</taxon>
        <taxon>Cyanobacteriota</taxon>
        <taxon>Cyanophyceae</taxon>
        <taxon>Synechococcales</taxon>
        <taxon>Coelosphaeriaceae</taxon>
        <taxon>Woronichinia</taxon>
    </lineage>
</organism>
<dbReference type="Gene3D" id="3.10.180.10">
    <property type="entry name" value="2,3-Dihydroxybiphenyl 1,2-Dioxygenase, domain 1"/>
    <property type="match status" value="1"/>
</dbReference>
<accession>A0A977KT94</accession>
<dbReference type="PANTHER" id="PTHR39434">
    <property type="match status" value="1"/>
</dbReference>
<dbReference type="Proteomes" id="UP001065613">
    <property type="component" value="Chromosome"/>
</dbReference>
<dbReference type="AlphaFoldDB" id="A0A977KT94"/>
<dbReference type="InterPro" id="IPR029068">
    <property type="entry name" value="Glyas_Bleomycin-R_OHBP_Dase"/>
</dbReference>
<dbReference type="Pfam" id="PF00903">
    <property type="entry name" value="Glyoxalase"/>
    <property type="match status" value="1"/>
</dbReference>
<dbReference type="SUPFAM" id="SSF54593">
    <property type="entry name" value="Glyoxalase/Bleomycin resistance protein/Dihydroxybiphenyl dioxygenase"/>
    <property type="match status" value="1"/>
</dbReference>
<evidence type="ECO:0000259" key="1">
    <source>
        <dbReference type="Pfam" id="PF00903"/>
    </source>
</evidence>
<sequence>MTTTTIFHLAIPVNDIALTKEFYCRKLGCLAGRETAIALILNFYGHQVVAHHTEELLIRPKSIYPRHFGLIFPTQSAWQDLIDRIESQDIPFHIPPKWRFIGEITEHSTFFLEDPFYNLLEFKFYRHFEAIFAANEFRAIGDRPRE</sequence>
<name>A0A977KT94_9CYAN</name>